<accession>A0A8T0ND15</accession>
<feature type="compositionally biased region" description="Polar residues" evidence="1">
    <location>
        <begin position="82"/>
        <end position="95"/>
    </location>
</feature>
<feature type="region of interest" description="Disordered" evidence="1">
    <location>
        <begin position="27"/>
        <end position="173"/>
    </location>
</feature>
<dbReference type="AlphaFoldDB" id="A0A8T0ND15"/>
<gene>
    <name evidence="2" type="ORF">PVAP13_9KG078140</name>
</gene>
<feature type="compositionally biased region" description="Polar residues" evidence="1">
    <location>
        <begin position="113"/>
        <end position="122"/>
    </location>
</feature>
<organism evidence="2 3">
    <name type="scientific">Panicum virgatum</name>
    <name type="common">Blackwell switchgrass</name>
    <dbReference type="NCBI Taxonomy" id="38727"/>
    <lineage>
        <taxon>Eukaryota</taxon>
        <taxon>Viridiplantae</taxon>
        <taxon>Streptophyta</taxon>
        <taxon>Embryophyta</taxon>
        <taxon>Tracheophyta</taxon>
        <taxon>Spermatophyta</taxon>
        <taxon>Magnoliopsida</taxon>
        <taxon>Liliopsida</taxon>
        <taxon>Poales</taxon>
        <taxon>Poaceae</taxon>
        <taxon>PACMAD clade</taxon>
        <taxon>Panicoideae</taxon>
        <taxon>Panicodae</taxon>
        <taxon>Paniceae</taxon>
        <taxon>Panicinae</taxon>
        <taxon>Panicum</taxon>
        <taxon>Panicum sect. Hiantes</taxon>
    </lineage>
</organism>
<protein>
    <submittedName>
        <fullName evidence="2">Uncharacterized protein</fullName>
    </submittedName>
</protein>
<reference evidence="2" key="1">
    <citation type="submission" date="2020-05" db="EMBL/GenBank/DDBJ databases">
        <title>WGS assembly of Panicum virgatum.</title>
        <authorList>
            <person name="Lovell J.T."/>
            <person name="Jenkins J."/>
            <person name="Shu S."/>
            <person name="Juenger T.E."/>
            <person name="Schmutz J."/>
        </authorList>
    </citation>
    <scope>NUCLEOTIDE SEQUENCE</scope>
    <source>
        <strain evidence="2">AP13</strain>
    </source>
</reference>
<evidence type="ECO:0000313" key="2">
    <source>
        <dbReference type="EMBL" id="KAG2547290.1"/>
    </source>
</evidence>
<dbReference type="EMBL" id="CM029053">
    <property type="protein sequence ID" value="KAG2547290.1"/>
    <property type="molecule type" value="Genomic_DNA"/>
</dbReference>
<evidence type="ECO:0000313" key="3">
    <source>
        <dbReference type="Proteomes" id="UP000823388"/>
    </source>
</evidence>
<keyword evidence="3" id="KW-1185">Reference proteome</keyword>
<sequence>MRSNHSSSPAHHSSSLAQFQFIPPPFSLRAHASPYPRGRRTAPAIQARQRQVHTRIIAPSRPSPSAPNPHAQTRPALVRRASQIQPRTHQQTNPFSFAPTRNRRGSPALATLSLLTGISTECVNKPTTKSPSPPPAPHSPIRSRGSRPLPPPPPPLAATAFAPRQRGAREMAP</sequence>
<evidence type="ECO:0000256" key="1">
    <source>
        <dbReference type="SAM" id="MobiDB-lite"/>
    </source>
</evidence>
<proteinExistence type="predicted"/>
<name>A0A8T0ND15_PANVG</name>
<dbReference type="Proteomes" id="UP000823388">
    <property type="component" value="Chromosome 9K"/>
</dbReference>
<comment type="caution">
    <text evidence="2">The sequence shown here is derived from an EMBL/GenBank/DDBJ whole genome shotgun (WGS) entry which is preliminary data.</text>
</comment>